<sequence>MWLDDFPEKRPHTIAVQAEIFEQMESSAMRHKNPDFSKKSGFWGSD</sequence>
<feature type="region of interest" description="Disordered" evidence="1">
    <location>
        <begin position="26"/>
        <end position="46"/>
    </location>
</feature>
<evidence type="ECO:0000313" key="2">
    <source>
        <dbReference type="EMBL" id="QFS49364.1"/>
    </source>
</evidence>
<dbReference type="AlphaFoldDB" id="A0A5P8W9N3"/>
<protein>
    <submittedName>
        <fullName evidence="2">Uncharacterized protein</fullName>
    </submittedName>
</protein>
<dbReference type="EMBL" id="CP045226">
    <property type="protein sequence ID" value="QFS49364.1"/>
    <property type="molecule type" value="Genomic_DNA"/>
</dbReference>
<gene>
    <name evidence="2" type="ORF">GXM_06858</name>
</gene>
<name>A0A5P8W9N3_9NOSO</name>
<proteinExistence type="predicted"/>
<reference evidence="2 3" key="1">
    <citation type="submission" date="2019-10" db="EMBL/GenBank/DDBJ databases">
        <title>Genomic and transcriptomic insights into the perfect genentic adaptation of a filamentous nitrogen-fixing cyanobacterium to rice fields.</title>
        <authorList>
            <person name="Chen Z."/>
        </authorList>
    </citation>
    <scope>NUCLEOTIDE SEQUENCE [LARGE SCALE GENOMIC DNA]</scope>
    <source>
        <strain evidence="2">CCNUC1</strain>
    </source>
</reference>
<dbReference type="KEGG" id="nsh:GXM_06858"/>
<keyword evidence="3" id="KW-1185">Reference proteome</keyword>
<accession>A0A5P8W9N3</accession>
<evidence type="ECO:0000313" key="3">
    <source>
        <dbReference type="Proteomes" id="UP000326678"/>
    </source>
</evidence>
<evidence type="ECO:0000256" key="1">
    <source>
        <dbReference type="SAM" id="MobiDB-lite"/>
    </source>
</evidence>
<organism evidence="2 3">
    <name type="scientific">Nostoc sphaeroides CCNUC1</name>
    <dbReference type="NCBI Taxonomy" id="2653204"/>
    <lineage>
        <taxon>Bacteria</taxon>
        <taxon>Bacillati</taxon>
        <taxon>Cyanobacteriota</taxon>
        <taxon>Cyanophyceae</taxon>
        <taxon>Nostocales</taxon>
        <taxon>Nostocaceae</taxon>
        <taxon>Nostoc</taxon>
    </lineage>
</organism>
<dbReference type="Proteomes" id="UP000326678">
    <property type="component" value="Chromosome Gxm1"/>
</dbReference>